<dbReference type="EMBL" id="JAMD01000002">
    <property type="protein sequence ID" value="KEJ97316.1"/>
    <property type="molecule type" value="Genomic_DNA"/>
</dbReference>
<dbReference type="InterPro" id="IPR019888">
    <property type="entry name" value="Tscrpt_reg_AsnC-like"/>
</dbReference>
<dbReference type="PANTHER" id="PTHR30154:SF17">
    <property type="entry name" value="DNA-BINDING TRANSCRIPTIONAL ACTIVATOR DECR"/>
    <property type="match status" value="1"/>
</dbReference>
<dbReference type="Pfam" id="PF13412">
    <property type="entry name" value="HTH_24"/>
    <property type="match status" value="1"/>
</dbReference>
<reference evidence="5 6" key="1">
    <citation type="submission" date="2014-01" db="EMBL/GenBank/DDBJ databases">
        <title>Sulfitobacter sp. H3 (MCCC 1A00686) Genome Sequencing.</title>
        <authorList>
            <person name="Lai Q."/>
            <person name="Hong Z."/>
        </authorList>
    </citation>
    <scope>NUCLEOTIDE SEQUENCE [LARGE SCALE GENOMIC DNA]</scope>
    <source>
        <strain evidence="5 6">H3</strain>
    </source>
</reference>
<evidence type="ECO:0000256" key="2">
    <source>
        <dbReference type="ARBA" id="ARBA00023125"/>
    </source>
</evidence>
<dbReference type="RefSeq" id="WP_037923190.1">
    <property type="nucleotide sequence ID" value="NZ_CP054599.1"/>
</dbReference>
<dbReference type="SMART" id="SM00344">
    <property type="entry name" value="HTH_ASNC"/>
    <property type="match status" value="1"/>
</dbReference>
<dbReference type="Gene3D" id="1.10.10.10">
    <property type="entry name" value="Winged helix-like DNA-binding domain superfamily/Winged helix DNA-binding domain"/>
    <property type="match status" value="1"/>
</dbReference>
<dbReference type="AlphaFoldDB" id="A0A073J6H1"/>
<keyword evidence="3" id="KW-0804">Transcription</keyword>
<dbReference type="GO" id="GO:0043565">
    <property type="term" value="F:sequence-specific DNA binding"/>
    <property type="evidence" value="ECO:0007669"/>
    <property type="project" value="InterPro"/>
</dbReference>
<evidence type="ECO:0000256" key="1">
    <source>
        <dbReference type="ARBA" id="ARBA00023015"/>
    </source>
</evidence>
<keyword evidence="6" id="KW-1185">Reference proteome</keyword>
<feature type="domain" description="HTH asnC-type" evidence="4">
    <location>
        <begin position="10"/>
        <end position="64"/>
    </location>
</feature>
<evidence type="ECO:0000256" key="3">
    <source>
        <dbReference type="ARBA" id="ARBA00023163"/>
    </source>
</evidence>
<evidence type="ECO:0000313" key="5">
    <source>
        <dbReference type="EMBL" id="KEJ97316.1"/>
    </source>
</evidence>
<dbReference type="InterPro" id="IPR011008">
    <property type="entry name" value="Dimeric_a/b-barrel"/>
</dbReference>
<dbReference type="SUPFAM" id="SSF46785">
    <property type="entry name" value="Winged helix' DNA-binding domain"/>
    <property type="match status" value="1"/>
</dbReference>
<organism evidence="5 6">
    <name type="scientific">Pseudosulfitobacter pseudonitzschiae</name>
    <dbReference type="NCBI Taxonomy" id="1402135"/>
    <lineage>
        <taxon>Bacteria</taxon>
        <taxon>Pseudomonadati</taxon>
        <taxon>Pseudomonadota</taxon>
        <taxon>Alphaproteobacteria</taxon>
        <taxon>Rhodobacterales</taxon>
        <taxon>Roseobacteraceae</taxon>
        <taxon>Pseudosulfitobacter</taxon>
    </lineage>
</organism>
<dbReference type="InterPro" id="IPR036390">
    <property type="entry name" value="WH_DNA-bd_sf"/>
</dbReference>
<keyword evidence="2" id="KW-0238">DNA-binding</keyword>
<dbReference type="GeneID" id="68871655"/>
<accession>A0A073J6H1</accession>
<dbReference type="Pfam" id="PF01037">
    <property type="entry name" value="AsnC_trans_reg"/>
    <property type="match status" value="1"/>
</dbReference>
<dbReference type="PROSITE" id="PS50956">
    <property type="entry name" value="HTH_ASNC_2"/>
    <property type="match status" value="1"/>
</dbReference>
<keyword evidence="1" id="KW-0805">Transcription regulation</keyword>
<evidence type="ECO:0000259" key="4">
    <source>
        <dbReference type="PROSITE" id="PS50956"/>
    </source>
</evidence>
<dbReference type="PANTHER" id="PTHR30154">
    <property type="entry name" value="LEUCINE-RESPONSIVE REGULATORY PROTEIN"/>
    <property type="match status" value="1"/>
</dbReference>
<dbReference type="InterPro" id="IPR019887">
    <property type="entry name" value="Tscrpt_reg_AsnC/Lrp_C"/>
</dbReference>
<name>A0A073J6H1_9RHOB</name>
<protein>
    <submittedName>
        <fullName evidence="5">AsnC family transcriptional regulator</fullName>
    </submittedName>
</protein>
<dbReference type="GO" id="GO:0005829">
    <property type="term" value="C:cytosol"/>
    <property type="evidence" value="ECO:0007669"/>
    <property type="project" value="TreeGrafter"/>
</dbReference>
<proteinExistence type="predicted"/>
<dbReference type="GO" id="GO:0043200">
    <property type="term" value="P:response to amino acid"/>
    <property type="evidence" value="ECO:0007669"/>
    <property type="project" value="TreeGrafter"/>
</dbReference>
<comment type="caution">
    <text evidence="5">The sequence shown here is derived from an EMBL/GenBank/DDBJ whole genome shotgun (WGS) entry which is preliminary data.</text>
</comment>
<dbReference type="InterPro" id="IPR036388">
    <property type="entry name" value="WH-like_DNA-bd_sf"/>
</dbReference>
<evidence type="ECO:0000313" key="6">
    <source>
        <dbReference type="Proteomes" id="UP000027746"/>
    </source>
</evidence>
<gene>
    <name evidence="5" type="ORF">SUH3_11105</name>
</gene>
<sequence length="152" mass="16656">MKYSSSEKTLLRELQRDCSQSLAQIAERCGMAQSTVWRKIQDLEASGTIVGRVALLSPAHVGCKLTVLAAITLRDHAETTVSGFATLIAGHPEVVECLATSGAADYQMKVRVADVEAYEHFMTNTLLRSPFVREVQSSFVLKELKSTTELPL</sequence>
<dbReference type="OrthoDB" id="9802341at2"/>
<dbReference type="Proteomes" id="UP000027746">
    <property type="component" value="Unassembled WGS sequence"/>
</dbReference>
<dbReference type="Gene3D" id="3.30.70.920">
    <property type="match status" value="1"/>
</dbReference>
<dbReference type="SUPFAM" id="SSF54909">
    <property type="entry name" value="Dimeric alpha+beta barrel"/>
    <property type="match status" value="1"/>
</dbReference>
<dbReference type="InterPro" id="IPR000485">
    <property type="entry name" value="AsnC-type_HTH_dom"/>
</dbReference>